<keyword evidence="5 8" id="KW-1133">Transmembrane helix</keyword>
<dbReference type="InterPro" id="IPR017850">
    <property type="entry name" value="Alkaline_phosphatase_core_sf"/>
</dbReference>
<feature type="transmembrane region" description="Helical" evidence="8">
    <location>
        <begin position="54"/>
        <end position="73"/>
    </location>
</feature>
<feature type="region of interest" description="Disordered" evidence="7">
    <location>
        <begin position="218"/>
        <end position="255"/>
    </location>
</feature>
<evidence type="ECO:0000256" key="4">
    <source>
        <dbReference type="ARBA" id="ARBA00022692"/>
    </source>
</evidence>
<evidence type="ECO:0000256" key="2">
    <source>
        <dbReference type="ARBA" id="ARBA00004936"/>
    </source>
</evidence>
<dbReference type="PANTHER" id="PTHR47371:SF3">
    <property type="entry name" value="PHOSPHOGLYCEROL TRANSFERASE I"/>
    <property type="match status" value="1"/>
</dbReference>
<dbReference type="EMBL" id="JAJNOR010000003">
    <property type="protein sequence ID" value="MCD2492294.1"/>
    <property type="molecule type" value="Genomic_DNA"/>
</dbReference>
<evidence type="ECO:0000313" key="11">
    <source>
        <dbReference type="Proteomes" id="UP001299265"/>
    </source>
</evidence>
<gene>
    <name evidence="10" type="ORF">LQE92_06570</name>
</gene>
<keyword evidence="11" id="KW-1185">Reference proteome</keyword>
<comment type="subcellular location">
    <subcellularLocation>
        <location evidence="1">Cell membrane</location>
        <topology evidence="1">Multi-pass membrane protein</topology>
    </subcellularLocation>
</comment>
<accession>A0AAP2W9Y6</accession>
<protein>
    <submittedName>
        <fullName evidence="10">LTA synthase family protein</fullName>
    </submittedName>
</protein>
<comment type="caution">
    <text evidence="10">The sequence shown here is derived from an EMBL/GenBank/DDBJ whole genome shotgun (WGS) entry which is preliminary data.</text>
</comment>
<evidence type="ECO:0000256" key="6">
    <source>
        <dbReference type="ARBA" id="ARBA00023136"/>
    </source>
</evidence>
<evidence type="ECO:0000259" key="9">
    <source>
        <dbReference type="Pfam" id="PF00884"/>
    </source>
</evidence>
<name>A0AAP2W9Y6_9FIRM</name>
<dbReference type="RefSeq" id="WP_231062194.1">
    <property type="nucleotide sequence ID" value="NZ_JAJNOR010000003.1"/>
</dbReference>
<dbReference type="SUPFAM" id="SSF53649">
    <property type="entry name" value="Alkaline phosphatase-like"/>
    <property type="match status" value="1"/>
</dbReference>
<feature type="compositionally biased region" description="Polar residues" evidence="7">
    <location>
        <begin position="218"/>
        <end position="234"/>
    </location>
</feature>
<sequence>MPAAAIAPVLSYYLMEVITHNPFEIPIQFQLLGWIFSYLLSGLLFFLSGRMNVALVLPQIFMAVIGTANYFVLSFRESPILPWDIASAGTALSVADHFSFSFTPRLTAILLAYLLLILFCLKIHIRLAGGWKKRLIGTGAAAAMSALYIVCLQNDALMNALDIYEMPFTQDYAYEQNGFFVSFLVNTKYLKVHEPNGYSPEAADELLEQASSEHTASRSAQDFSKSLNQSSPSGYTGGGIYSSENPAASDEKSGSENQIHPNIIVIMNEAFSDLSVIGDFEVSEDYMPYFRSLYGTENTVSGSVYVSVLGGNTANTEFEFLTGDTMAFLPTGSIPYQQFISDELPALPSILESYGYQTTALHPYHSSGWRRNQIYPLLGFQNSLFISDFLYQEQLRDYVTDDSVFRQIIFEYENKEEDAPFFSFTVTMQNHGGYAQEWDDFERNIAAEGAEDSDLSRINAYLSLIKKTDDAFKNLISYFEDCGEETIILMFGDHQPNVETSFLENLYGKSYEELTEEELALRYQTPFVLWANYDIEEEKELELSINYLGSLLMDTAGLEKTSYQMYLSALQEELPVITANFCIDKAGNYYSAGEFDQLDELLNGYEIIQYNHLFDSKNRNDSSYLPE</sequence>
<dbReference type="InterPro" id="IPR050448">
    <property type="entry name" value="OpgB/LTA_synthase_biosynth"/>
</dbReference>
<keyword evidence="6 8" id="KW-0472">Membrane</keyword>
<dbReference type="CDD" id="cd16015">
    <property type="entry name" value="LTA_synthase"/>
    <property type="match status" value="1"/>
</dbReference>
<evidence type="ECO:0000256" key="5">
    <source>
        <dbReference type="ARBA" id="ARBA00022989"/>
    </source>
</evidence>
<dbReference type="Proteomes" id="UP001299265">
    <property type="component" value="Unassembled WGS sequence"/>
</dbReference>
<evidence type="ECO:0000256" key="3">
    <source>
        <dbReference type="ARBA" id="ARBA00022475"/>
    </source>
</evidence>
<keyword evidence="4 8" id="KW-0812">Transmembrane</keyword>
<evidence type="ECO:0000256" key="7">
    <source>
        <dbReference type="SAM" id="MobiDB-lite"/>
    </source>
</evidence>
<feature type="transmembrane region" description="Helical" evidence="8">
    <location>
        <begin position="27"/>
        <end position="47"/>
    </location>
</feature>
<dbReference type="InterPro" id="IPR000917">
    <property type="entry name" value="Sulfatase_N"/>
</dbReference>
<dbReference type="PANTHER" id="PTHR47371">
    <property type="entry name" value="LIPOTEICHOIC ACID SYNTHASE"/>
    <property type="match status" value="1"/>
</dbReference>
<keyword evidence="3" id="KW-1003">Cell membrane</keyword>
<evidence type="ECO:0000313" key="10">
    <source>
        <dbReference type="EMBL" id="MCD2492294.1"/>
    </source>
</evidence>
<dbReference type="AlphaFoldDB" id="A0AAP2W9Y6"/>
<comment type="pathway">
    <text evidence="2">Cell wall biogenesis; lipoteichoic acid biosynthesis.</text>
</comment>
<organism evidence="10 11">
    <name type="scientific">Lientehia hominis</name>
    <dbReference type="NCBI Taxonomy" id="2897778"/>
    <lineage>
        <taxon>Bacteria</taxon>
        <taxon>Bacillati</taxon>
        <taxon>Bacillota</taxon>
        <taxon>Clostridia</taxon>
        <taxon>Lachnospirales</taxon>
        <taxon>Lachnospiraceae</taxon>
        <taxon>Lientehia</taxon>
    </lineage>
</organism>
<evidence type="ECO:0000256" key="8">
    <source>
        <dbReference type="SAM" id="Phobius"/>
    </source>
</evidence>
<evidence type="ECO:0000256" key="1">
    <source>
        <dbReference type="ARBA" id="ARBA00004651"/>
    </source>
</evidence>
<dbReference type="Pfam" id="PF00884">
    <property type="entry name" value="Sulfatase"/>
    <property type="match status" value="1"/>
</dbReference>
<proteinExistence type="predicted"/>
<feature type="transmembrane region" description="Helical" evidence="8">
    <location>
        <begin position="102"/>
        <end position="121"/>
    </location>
</feature>
<feature type="domain" description="Sulfatase N-terminal" evidence="9">
    <location>
        <begin position="261"/>
        <end position="557"/>
    </location>
</feature>
<dbReference type="GO" id="GO:0005886">
    <property type="term" value="C:plasma membrane"/>
    <property type="evidence" value="ECO:0007669"/>
    <property type="project" value="UniProtKB-SubCell"/>
</dbReference>
<feature type="transmembrane region" description="Helical" evidence="8">
    <location>
        <begin position="133"/>
        <end position="150"/>
    </location>
</feature>
<reference evidence="10 11" key="1">
    <citation type="submission" date="2021-11" db="EMBL/GenBank/DDBJ databases">
        <title>Lacrimispora sp. nov. NSJ-141 isolated from human feces.</title>
        <authorList>
            <person name="Abdugheni R."/>
        </authorList>
    </citation>
    <scope>NUCLEOTIDE SEQUENCE [LARGE SCALE GENOMIC DNA]</scope>
    <source>
        <strain evidence="10 11">NSJ-141</strain>
    </source>
</reference>
<dbReference type="Gene3D" id="3.40.720.10">
    <property type="entry name" value="Alkaline Phosphatase, subunit A"/>
    <property type="match status" value="1"/>
</dbReference>